<feature type="non-terminal residue" evidence="2">
    <location>
        <position position="1"/>
    </location>
</feature>
<feature type="domain" description="ATP-grasp" evidence="1">
    <location>
        <begin position="13"/>
        <end position="123"/>
    </location>
</feature>
<evidence type="ECO:0000313" key="2">
    <source>
        <dbReference type="EMBL" id="GAJ06949.1"/>
    </source>
</evidence>
<dbReference type="Gene3D" id="3.30.470.20">
    <property type="entry name" value="ATP-grasp fold, B domain"/>
    <property type="match status" value="1"/>
</dbReference>
<sequence length="152" mass="16958">DLEYYFSRNPDPIIQEYIDGSEYTVNILSDKKGQVIASLPIRRLRVRNGLAVVAQAEKNKAMSTVANRVVEALEIIGPSNVQIIERNNQLFVIEVNPRFASGGMPLATSAGFNIPLIMIDLMQGNTIGAINIEYGKKMIRYWDAYMLPPQNG</sequence>
<dbReference type="AlphaFoldDB" id="X1TNY4"/>
<organism evidence="2">
    <name type="scientific">marine sediment metagenome</name>
    <dbReference type="NCBI Taxonomy" id="412755"/>
    <lineage>
        <taxon>unclassified sequences</taxon>
        <taxon>metagenomes</taxon>
        <taxon>ecological metagenomes</taxon>
    </lineage>
</organism>
<protein>
    <recommendedName>
        <fullName evidence="1">ATP-grasp domain-containing protein</fullName>
    </recommendedName>
</protein>
<gene>
    <name evidence="2" type="ORF">S12H4_43313</name>
</gene>
<dbReference type="SUPFAM" id="SSF56059">
    <property type="entry name" value="Glutathione synthetase ATP-binding domain-like"/>
    <property type="match status" value="1"/>
</dbReference>
<dbReference type="Pfam" id="PF15632">
    <property type="entry name" value="ATPgrasp_Ter"/>
    <property type="match status" value="1"/>
</dbReference>
<proteinExistence type="predicted"/>
<dbReference type="PROSITE" id="PS50975">
    <property type="entry name" value="ATP_GRASP"/>
    <property type="match status" value="1"/>
</dbReference>
<evidence type="ECO:0000259" key="1">
    <source>
        <dbReference type="PROSITE" id="PS50975"/>
    </source>
</evidence>
<accession>X1TNY4</accession>
<comment type="caution">
    <text evidence="2">The sequence shown here is derived from an EMBL/GenBank/DDBJ whole genome shotgun (WGS) entry which is preliminary data.</text>
</comment>
<dbReference type="EMBL" id="BARW01026574">
    <property type="protein sequence ID" value="GAJ06949.1"/>
    <property type="molecule type" value="Genomic_DNA"/>
</dbReference>
<dbReference type="GO" id="GO:0005524">
    <property type="term" value="F:ATP binding"/>
    <property type="evidence" value="ECO:0007669"/>
    <property type="project" value="InterPro"/>
</dbReference>
<dbReference type="GO" id="GO:0046872">
    <property type="term" value="F:metal ion binding"/>
    <property type="evidence" value="ECO:0007669"/>
    <property type="project" value="InterPro"/>
</dbReference>
<dbReference type="InterPro" id="IPR011761">
    <property type="entry name" value="ATP-grasp"/>
</dbReference>
<reference evidence="2" key="1">
    <citation type="journal article" date="2014" name="Front. Microbiol.">
        <title>High frequency of phylogenetically diverse reductive dehalogenase-homologous genes in deep subseafloor sedimentary metagenomes.</title>
        <authorList>
            <person name="Kawai M."/>
            <person name="Futagami T."/>
            <person name="Toyoda A."/>
            <person name="Takaki Y."/>
            <person name="Nishi S."/>
            <person name="Hori S."/>
            <person name="Arai W."/>
            <person name="Tsubouchi T."/>
            <person name="Morono Y."/>
            <person name="Uchiyama I."/>
            <person name="Ito T."/>
            <person name="Fujiyama A."/>
            <person name="Inagaki F."/>
            <person name="Takami H."/>
        </authorList>
    </citation>
    <scope>NUCLEOTIDE SEQUENCE</scope>
    <source>
        <strain evidence="2">Expedition CK06-06</strain>
    </source>
</reference>
<name>X1TNY4_9ZZZZ</name>